<keyword evidence="1" id="KW-0812">Transmembrane</keyword>
<keyword evidence="1" id="KW-0472">Membrane</keyword>
<keyword evidence="1" id="KW-1133">Transmembrane helix</keyword>
<dbReference type="AlphaFoldDB" id="A0A1D2VID6"/>
<evidence type="ECO:0000313" key="2">
    <source>
        <dbReference type="EMBL" id="ODV61227.1"/>
    </source>
</evidence>
<evidence type="ECO:0000313" key="3">
    <source>
        <dbReference type="Proteomes" id="UP000095038"/>
    </source>
</evidence>
<keyword evidence="3" id="KW-1185">Reference proteome</keyword>
<accession>A0A1D2VID6</accession>
<gene>
    <name evidence="2" type="ORF">ASCRUDRAFT_147691</name>
</gene>
<evidence type="ECO:0000256" key="1">
    <source>
        <dbReference type="SAM" id="Phobius"/>
    </source>
</evidence>
<organism evidence="2 3">
    <name type="scientific">Ascoidea rubescens DSM 1968</name>
    <dbReference type="NCBI Taxonomy" id="1344418"/>
    <lineage>
        <taxon>Eukaryota</taxon>
        <taxon>Fungi</taxon>
        <taxon>Dikarya</taxon>
        <taxon>Ascomycota</taxon>
        <taxon>Saccharomycotina</taxon>
        <taxon>Saccharomycetes</taxon>
        <taxon>Ascoideaceae</taxon>
        <taxon>Ascoidea</taxon>
    </lineage>
</organism>
<feature type="transmembrane region" description="Helical" evidence="1">
    <location>
        <begin position="12"/>
        <end position="37"/>
    </location>
</feature>
<sequence length="69" mass="8744">MINIPKLYAIIYYSFCYHLFLFYFYFYFFANLILFYISNFTFTINHTCFIHKDIFFFFFFFFSFGNLNN</sequence>
<name>A0A1D2VID6_9ASCO</name>
<proteinExistence type="predicted"/>
<dbReference type="InParanoid" id="A0A1D2VID6"/>
<dbReference type="Proteomes" id="UP000095038">
    <property type="component" value="Unassembled WGS sequence"/>
</dbReference>
<dbReference type="EMBL" id="KV454480">
    <property type="protein sequence ID" value="ODV61227.1"/>
    <property type="molecule type" value="Genomic_DNA"/>
</dbReference>
<protein>
    <submittedName>
        <fullName evidence="2">Uncharacterized protein</fullName>
    </submittedName>
</protein>
<feature type="transmembrane region" description="Helical" evidence="1">
    <location>
        <begin position="49"/>
        <end position="67"/>
    </location>
</feature>
<dbReference type="RefSeq" id="XP_020047534.1">
    <property type="nucleotide sequence ID" value="XM_020189254.1"/>
</dbReference>
<reference evidence="3" key="1">
    <citation type="submission" date="2016-05" db="EMBL/GenBank/DDBJ databases">
        <title>Comparative genomics of biotechnologically important yeasts.</title>
        <authorList>
            <consortium name="DOE Joint Genome Institute"/>
            <person name="Riley R."/>
            <person name="Haridas S."/>
            <person name="Wolfe K.H."/>
            <person name="Lopes M.R."/>
            <person name="Hittinger C.T."/>
            <person name="Goker M."/>
            <person name="Salamov A."/>
            <person name="Wisecaver J."/>
            <person name="Long T.M."/>
            <person name="Aerts A.L."/>
            <person name="Barry K."/>
            <person name="Choi C."/>
            <person name="Clum A."/>
            <person name="Coughlan A.Y."/>
            <person name="Deshpande S."/>
            <person name="Douglass A.P."/>
            <person name="Hanson S.J."/>
            <person name="Klenk H.-P."/>
            <person name="Labutti K."/>
            <person name="Lapidus A."/>
            <person name="Lindquist E."/>
            <person name="Lipzen A."/>
            <person name="Meier-Kolthoff J.P."/>
            <person name="Ohm R.A."/>
            <person name="Otillar R.P."/>
            <person name="Pangilinan J."/>
            <person name="Peng Y."/>
            <person name="Rokas A."/>
            <person name="Rosa C.A."/>
            <person name="Scheuner C."/>
            <person name="Sibirny A.A."/>
            <person name="Slot J.C."/>
            <person name="Stielow J.B."/>
            <person name="Sun H."/>
            <person name="Kurtzman C.P."/>
            <person name="Blackwell M."/>
            <person name="Grigoriev I.V."/>
            <person name="Jeffries T.W."/>
        </authorList>
    </citation>
    <scope>NUCLEOTIDE SEQUENCE [LARGE SCALE GENOMIC DNA]</scope>
    <source>
        <strain evidence="3">DSM 1968</strain>
    </source>
</reference>
<dbReference type="GeneID" id="30962890"/>